<protein>
    <recommendedName>
        <fullName evidence="6">Autotransporter domain-containing protein</fullName>
    </recommendedName>
</protein>
<dbReference type="InterPro" id="IPR001254">
    <property type="entry name" value="Trypsin_dom"/>
</dbReference>
<dbReference type="Pfam" id="PF03797">
    <property type="entry name" value="Autotransporter"/>
    <property type="match status" value="1"/>
</dbReference>
<sequence length="1096" mass="113792">MGTEPSGGISFNCTGSMINPRTVISAAHCFNSNPNEIYGFQSGPLTPIIAFGPDTLASGGPLFNWIGTGNQFIDDRNGLTFALNVMTPEDGAFGGDPFPAADVAMLTTFDPLFTLPTYGMLFSPIPEDVLNEGVHVNMIGYGSFNPGSDNSLQDINGRRRAGENMLGFLGNFNQFFSALGQQDNSFPGGSNTQMMYWIDFDQPDRTGECGRENAFGFTNSVVCSDWDGFSGALVDGDTFLLPGPSLDIFPGDALPNEVGTAGGDSGGPLMAMNIFSNPLILGVLSGGFVDGSLQAAGQDYGGVSYYNPLYAYANWIAENNPYKYVTNSGGGDWFDETIWVQAIDPNYFVYQDGEIVNGLPDGPDLETGTGTPWGVVFDTDVADFAPAGSAAASAGAPAGLSITTDYAADGLIVTVGGDVQRGTPGSGDAANAAEAPEAVDDGEMTTQNTGPGSTGFVPENFYGDQGVEAPRFYDVTLAADGDVTLSGAFVEIDRLTLAGSGAGLTIAADADMWSLISTELFAGTLTVNGGFITRELVNWGGVVRGTGVIDLFDPNFLFGNGQLMSGAFFNVAGIVNPGLASAGGLLVNGDYIQTSGGMFVVDWNASTNSLLLVDGDVSLAGGVAVNPVDGYVPQFGDRRTVLEYSGDLVGEFDGVMDLPGVLFATPVYGAGQVELVLDAEDFTSFANFTNPSQTALGNRLDELRGNPQAGPVAQLYQIIDLLPNGPLEDAFENLVPHEGFQFRRALSGHSDLLGDALRGRMLQGAPAGTPTGGGQTMFNLMGSEASAGMSGMAIADAMRMNGSAMQDEAQDLGNGFEVFFAGGLVDGSAPTTSSSANASTEGGFAMAGVDYGRSVGWRFGGAIGFATSESEQVLAGGGSASSRVESVQVTGYAAYRSDTIQALLAASYGDHTARAGRTAVVGGVSLPVSGSLGATSYDLTAQIGYTVTNGALRATPVAGITWQRIEMDAGSMAGSPAAFDLTSYTDSFTTARAGLDVGYIFSGPGYTFEPRAYAGYANRLSDESETISGDFAGTPGSQGFVLASGLDAENEWFELSVGGIARMDNGIDLSVSYETRAGNDRIRDVDVFMLGLRTRF</sequence>
<feature type="region of interest" description="Disordered" evidence="1">
    <location>
        <begin position="422"/>
        <end position="456"/>
    </location>
</feature>
<dbReference type="PROSITE" id="PS00134">
    <property type="entry name" value="TRYPSIN_HIS"/>
    <property type="match status" value="1"/>
</dbReference>
<evidence type="ECO:0000256" key="1">
    <source>
        <dbReference type="SAM" id="MobiDB-lite"/>
    </source>
</evidence>
<accession>A0ABQ1XBE8</accession>
<organism evidence="4 5">
    <name type="scientific">Glycocaulis albus</name>
    <dbReference type="NCBI Taxonomy" id="1382801"/>
    <lineage>
        <taxon>Bacteria</taxon>
        <taxon>Pseudomonadati</taxon>
        <taxon>Pseudomonadota</taxon>
        <taxon>Alphaproteobacteria</taxon>
        <taxon>Maricaulales</taxon>
        <taxon>Maricaulaceae</taxon>
        <taxon>Glycocaulis</taxon>
    </lineage>
</organism>
<dbReference type="Gene3D" id="2.40.128.130">
    <property type="entry name" value="Autotransporter beta-domain"/>
    <property type="match status" value="1"/>
</dbReference>
<dbReference type="SUPFAM" id="SSF103515">
    <property type="entry name" value="Autotransporter"/>
    <property type="match status" value="1"/>
</dbReference>
<feature type="domain" description="Peptidase S1" evidence="2">
    <location>
        <begin position="1"/>
        <end position="321"/>
    </location>
</feature>
<dbReference type="InterPro" id="IPR018114">
    <property type="entry name" value="TRYPSIN_HIS"/>
</dbReference>
<evidence type="ECO:0000313" key="4">
    <source>
        <dbReference type="EMBL" id="GGG89019.1"/>
    </source>
</evidence>
<comment type="caution">
    <text evidence="4">The sequence shown here is derived from an EMBL/GenBank/DDBJ whole genome shotgun (WGS) entry which is preliminary data.</text>
</comment>
<evidence type="ECO:0000259" key="2">
    <source>
        <dbReference type="PROSITE" id="PS50240"/>
    </source>
</evidence>
<proteinExistence type="predicted"/>
<dbReference type="InterPro" id="IPR036709">
    <property type="entry name" value="Autotransporte_beta_dom_sf"/>
</dbReference>
<dbReference type="Proteomes" id="UP000648722">
    <property type="component" value="Unassembled WGS sequence"/>
</dbReference>
<dbReference type="InterPro" id="IPR043504">
    <property type="entry name" value="Peptidase_S1_PA_chymotrypsin"/>
</dbReference>
<name>A0ABQ1XBE8_9PROT</name>
<dbReference type="InterPro" id="IPR009003">
    <property type="entry name" value="Peptidase_S1_PA"/>
</dbReference>
<dbReference type="InterPro" id="IPR033116">
    <property type="entry name" value="TRYPSIN_SER"/>
</dbReference>
<dbReference type="InterPro" id="IPR005546">
    <property type="entry name" value="Autotransporte_beta"/>
</dbReference>
<evidence type="ECO:0000259" key="3">
    <source>
        <dbReference type="PROSITE" id="PS51208"/>
    </source>
</evidence>
<gene>
    <name evidence="4" type="ORF">GCM10007420_00010</name>
</gene>
<dbReference type="RefSeq" id="WP_188450501.1">
    <property type="nucleotide sequence ID" value="NZ_BMFS01000001.1"/>
</dbReference>
<dbReference type="PROSITE" id="PS50240">
    <property type="entry name" value="TRYPSIN_DOM"/>
    <property type="match status" value="1"/>
</dbReference>
<dbReference type="PROSITE" id="PS51208">
    <property type="entry name" value="AUTOTRANSPORTER"/>
    <property type="match status" value="1"/>
</dbReference>
<evidence type="ECO:0008006" key="6">
    <source>
        <dbReference type="Google" id="ProtNLM"/>
    </source>
</evidence>
<dbReference type="SMART" id="SM00869">
    <property type="entry name" value="Autotransporter"/>
    <property type="match status" value="1"/>
</dbReference>
<evidence type="ECO:0000313" key="5">
    <source>
        <dbReference type="Proteomes" id="UP000648722"/>
    </source>
</evidence>
<dbReference type="PROSITE" id="PS00135">
    <property type="entry name" value="TRYPSIN_SER"/>
    <property type="match status" value="1"/>
</dbReference>
<dbReference type="EMBL" id="BMFS01000001">
    <property type="protein sequence ID" value="GGG89019.1"/>
    <property type="molecule type" value="Genomic_DNA"/>
</dbReference>
<reference evidence="5" key="1">
    <citation type="journal article" date="2019" name="Int. J. Syst. Evol. Microbiol.">
        <title>The Global Catalogue of Microorganisms (GCM) 10K type strain sequencing project: providing services to taxonomists for standard genome sequencing and annotation.</title>
        <authorList>
            <consortium name="The Broad Institute Genomics Platform"/>
            <consortium name="The Broad Institute Genome Sequencing Center for Infectious Disease"/>
            <person name="Wu L."/>
            <person name="Ma J."/>
        </authorList>
    </citation>
    <scope>NUCLEOTIDE SEQUENCE [LARGE SCALE GENOMIC DNA]</scope>
    <source>
        <strain evidence="5">CGMCC 1.12766</strain>
    </source>
</reference>
<keyword evidence="5" id="KW-1185">Reference proteome</keyword>
<feature type="domain" description="Autotransporter" evidence="3">
    <location>
        <begin position="811"/>
        <end position="1096"/>
    </location>
</feature>
<dbReference type="SUPFAM" id="SSF50494">
    <property type="entry name" value="Trypsin-like serine proteases"/>
    <property type="match status" value="1"/>
</dbReference>
<dbReference type="Gene3D" id="2.40.10.10">
    <property type="entry name" value="Trypsin-like serine proteases"/>
    <property type="match status" value="1"/>
</dbReference>